<gene>
    <name evidence="2" type="ORF">SAMN04515675_0087</name>
</gene>
<protein>
    <submittedName>
        <fullName evidence="2">Uncharacterized protein</fullName>
    </submittedName>
</protein>
<keyword evidence="1" id="KW-0732">Signal</keyword>
<organism evidence="2 3">
    <name type="scientific">Pseudomonas costantinii</name>
    <dbReference type="NCBI Taxonomy" id="168469"/>
    <lineage>
        <taxon>Bacteria</taxon>
        <taxon>Pseudomonadati</taxon>
        <taxon>Pseudomonadota</taxon>
        <taxon>Gammaproteobacteria</taxon>
        <taxon>Pseudomonadales</taxon>
        <taxon>Pseudomonadaceae</taxon>
        <taxon>Pseudomonas</taxon>
    </lineage>
</organism>
<comment type="caution">
    <text evidence="2">The sequence shown here is derived from an EMBL/GenBank/DDBJ whole genome shotgun (WGS) entry which is preliminary data.</text>
</comment>
<name>A0A1H4YGY5_9PSED</name>
<feature type="chain" id="PRO_5047236398" evidence="1">
    <location>
        <begin position="22"/>
        <end position="34"/>
    </location>
</feature>
<evidence type="ECO:0000256" key="1">
    <source>
        <dbReference type="SAM" id="SignalP"/>
    </source>
</evidence>
<dbReference type="EMBL" id="FNTS01000002">
    <property type="protein sequence ID" value="SED16381.1"/>
    <property type="molecule type" value="Genomic_DNA"/>
</dbReference>
<evidence type="ECO:0000313" key="3">
    <source>
        <dbReference type="Proteomes" id="UP000182179"/>
    </source>
</evidence>
<dbReference type="Proteomes" id="UP000182179">
    <property type="component" value="Unassembled WGS sequence"/>
</dbReference>
<proteinExistence type="predicted"/>
<sequence length="34" mass="3611">MSRFAHFLGTLTAVVSFAASAAPSLQDINYSVTH</sequence>
<keyword evidence="3" id="KW-1185">Reference proteome</keyword>
<evidence type="ECO:0000313" key="2">
    <source>
        <dbReference type="EMBL" id="SED16381.1"/>
    </source>
</evidence>
<accession>A0A1H4YGY5</accession>
<reference evidence="2 3" key="1">
    <citation type="submission" date="2016-10" db="EMBL/GenBank/DDBJ databases">
        <authorList>
            <person name="Varghese N."/>
            <person name="Submissions S."/>
        </authorList>
    </citation>
    <scope>NUCLEOTIDE SEQUENCE [LARGE SCALE GENOMIC DNA]</scope>
    <source>
        <strain evidence="2 3">BS2773</strain>
    </source>
</reference>
<feature type="signal peptide" evidence="1">
    <location>
        <begin position="1"/>
        <end position="21"/>
    </location>
</feature>